<evidence type="ECO:0000313" key="4">
    <source>
        <dbReference type="EMBL" id="MBE6834262.1"/>
    </source>
</evidence>
<dbReference type="SUPFAM" id="SSF53955">
    <property type="entry name" value="Lysozyme-like"/>
    <property type="match status" value="1"/>
</dbReference>
<dbReference type="InterPro" id="IPR016047">
    <property type="entry name" value="M23ase_b-sheet_dom"/>
</dbReference>
<name>A0A928KT81_9FIRM</name>
<dbReference type="EMBL" id="SVNY01000006">
    <property type="protein sequence ID" value="MBE6834262.1"/>
    <property type="molecule type" value="Genomic_DNA"/>
</dbReference>
<dbReference type="InterPro" id="IPR047194">
    <property type="entry name" value="CwlT-like_lysozyme"/>
</dbReference>
<proteinExistence type="predicted"/>
<feature type="domain" description="CwlT-like lysozyme" evidence="3">
    <location>
        <begin position="177"/>
        <end position="337"/>
    </location>
</feature>
<reference evidence="4" key="1">
    <citation type="submission" date="2019-04" db="EMBL/GenBank/DDBJ databases">
        <title>Evolution of Biomass-Degrading Anaerobic Consortia Revealed by Metagenomics.</title>
        <authorList>
            <person name="Peng X."/>
        </authorList>
    </citation>
    <scope>NUCLEOTIDE SEQUENCE</scope>
    <source>
        <strain evidence="4">SIG551</strain>
    </source>
</reference>
<organism evidence="4 5">
    <name type="scientific">Faecalispora sporosphaeroides</name>
    <dbReference type="NCBI Taxonomy" id="1549"/>
    <lineage>
        <taxon>Bacteria</taxon>
        <taxon>Bacillati</taxon>
        <taxon>Bacillota</taxon>
        <taxon>Clostridia</taxon>
        <taxon>Eubacteriales</taxon>
        <taxon>Oscillospiraceae</taxon>
        <taxon>Faecalispora</taxon>
    </lineage>
</organism>
<dbReference type="PANTHER" id="PTHR21666:SF270">
    <property type="entry name" value="MUREIN HYDROLASE ACTIVATOR ENVC"/>
    <property type="match status" value="1"/>
</dbReference>
<keyword evidence="1" id="KW-0472">Membrane</keyword>
<dbReference type="Gene3D" id="2.70.70.10">
    <property type="entry name" value="Glucose Permease (Domain IIA)"/>
    <property type="match status" value="1"/>
</dbReference>
<accession>A0A928KT81</accession>
<protein>
    <recommendedName>
        <fullName evidence="6">Peptidase M23 domain-containing protein</fullName>
    </recommendedName>
</protein>
<dbReference type="Pfam" id="PF01551">
    <property type="entry name" value="Peptidase_M23"/>
    <property type="match status" value="1"/>
</dbReference>
<evidence type="ECO:0008006" key="6">
    <source>
        <dbReference type="Google" id="ProtNLM"/>
    </source>
</evidence>
<dbReference type="SUPFAM" id="SSF51261">
    <property type="entry name" value="Duplicated hybrid motif"/>
    <property type="match status" value="1"/>
</dbReference>
<evidence type="ECO:0000259" key="2">
    <source>
        <dbReference type="Pfam" id="PF01551"/>
    </source>
</evidence>
<keyword evidence="1" id="KW-0812">Transmembrane</keyword>
<dbReference type="InterPro" id="IPR023346">
    <property type="entry name" value="Lysozyme-like_dom_sf"/>
</dbReference>
<dbReference type="FunFam" id="2.70.70.10:FF:000006">
    <property type="entry name" value="M23 family peptidase"/>
    <property type="match status" value="1"/>
</dbReference>
<evidence type="ECO:0000256" key="1">
    <source>
        <dbReference type="SAM" id="Phobius"/>
    </source>
</evidence>
<dbReference type="CDD" id="cd16891">
    <property type="entry name" value="CwlT-like"/>
    <property type="match status" value="1"/>
</dbReference>
<sequence length="467" mass="50860">MSPGAARILLSLVTDKRFWKAVGSALVAVVVIAVGIGAGCTAHNLQTYVDEQISHDFNEYIAPINRKTEGVKLNAELIYAAYSTLFDNPKYSNRNDVMSRLTKCAYTTSKRTEYKTDSSGQKIAHTVTVYLAITDNNTIFNHIEKEFDISIDSVQRQYLYDLSLLLIGAQPMTLSDGVSDYQEMVAQACGQNGIAQYSTLVLAVIQQESGGTGTDPMQCSESPYNTKYPREPGAITDPAYSIEVGVKYLASCIRAAGVKSPEDISGISLALQGYNFGNGYISWAQQKGGYTKQNASEFSQQMALKMGWSGYGDIDYVTHVLRYYNASGSSNGSQFTYPIQRGMYTITSGYGKRKDPITGEIKSHNGVDFAAPEGTPIYASDKGTVIYAKLGIAPYGGYGNVVVIQHSNSLVTMYAHCSELLVQKGQTVSKGQLIAKVGSTGKSTGNHCHYEIRVNNKDVDPLPYLQQ</sequence>
<feature type="transmembrane region" description="Helical" evidence="1">
    <location>
        <begin position="21"/>
        <end position="39"/>
    </location>
</feature>
<evidence type="ECO:0000259" key="3">
    <source>
        <dbReference type="Pfam" id="PF13702"/>
    </source>
</evidence>
<gene>
    <name evidence="4" type="ORF">E7512_11920</name>
</gene>
<feature type="domain" description="M23ase beta-sheet core" evidence="2">
    <location>
        <begin position="363"/>
        <end position="461"/>
    </location>
</feature>
<dbReference type="GO" id="GO:0004222">
    <property type="term" value="F:metalloendopeptidase activity"/>
    <property type="evidence" value="ECO:0007669"/>
    <property type="project" value="TreeGrafter"/>
</dbReference>
<dbReference type="CDD" id="cd12797">
    <property type="entry name" value="M23_peptidase"/>
    <property type="match status" value="1"/>
</dbReference>
<dbReference type="InterPro" id="IPR050570">
    <property type="entry name" value="Cell_wall_metabolism_enzyme"/>
</dbReference>
<dbReference type="InterPro" id="IPR011055">
    <property type="entry name" value="Dup_hybrid_motif"/>
</dbReference>
<dbReference type="RefSeq" id="WP_326840774.1">
    <property type="nucleotide sequence ID" value="NZ_SVNY01000006.1"/>
</dbReference>
<dbReference type="Proteomes" id="UP000754750">
    <property type="component" value="Unassembled WGS sequence"/>
</dbReference>
<evidence type="ECO:0000313" key="5">
    <source>
        <dbReference type="Proteomes" id="UP000754750"/>
    </source>
</evidence>
<dbReference type="Pfam" id="PF13702">
    <property type="entry name" value="Lysozyme_like"/>
    <property type="match status" value="1"/>
</dbReference>
<dbReference type="Gene3D" id="1.10.530.10">
    <property type="match status" value="1"/>
</dbReference>
<dbReference type="PANTHER" id="PTHR21666">
    <property type="entry name" value="PEPTIDASE-RELATED"/>
    <property type="match status" value="1"/>
</dbReference>
<keyword evidence="1" id="KW-1133">Transmembrane helix</keyword>
<dbReference type="AlphaFoldDB" id="A0A928KT81"/>
<comment type="caution">
    <text evidence="4">The sequence shown here is derived from an EMBL/GenBank/DDBJ whole genome shotgun (WGS) entry which is preliminary data.</text>
</comment>